<feature type="binding site" evidence="19">
    <location>
        <position position="71"/>
    </location>
    <ligand>
        <name>Ca(2+)</name>
        <dbReference type="ChEBI" id="CHEBI:29108"/>
    </ligand>
</feature>
<comment type="subcellular location">
    <subcellularLocation>
        <location evidence="2 22">Secreted</location>
    </subcellularLocation>
</comment>
<feature type="signal peptide" evidence="22">
    <location>
        <begin position="1"/>
        <end position="18"/>
    </location>
</feature>
<dbReference type="GO" id="GO:0006644">
    <property type="term" value="P:phospholipid metabolic process"/>
    <property type="evidence" value="ECO:0007669"/>
    <property type="project" value="InterPro"/>
</dbReference>
<dbReference type="GO" id="GO:0047498">
    <property type="term" value="F:calcium-dependent phospholipase A2 activity"/>
    <property type="evidence" value="ECO:0007669"/>
    <property type="project" value="TreeGrafter"/>
</dbReference>
<protein>
    <recommendedName>
        <fullName evidence="4 22">Phospholipase A2</fullName>
        <ecNumber evidence="4 22">3.1.1.4</ecNumber>
    </recommendedName>
</protein>
<dbReference type="GO" id="GO:0005576">
    <property type="term" value="C:extracellular region"/>
    <property type="evidence" value="ECO:0007669"/>
    <property type="project" value="UniProtKB-SubCell"/>
</dbReference>
<feature type="disulfide bond" evidence="20">
    <location>
        <begin position="109"/>
        <end position="121"/>
    </location>
</feature>
<feature type="binding site" evidence="19">
    <location>
        <position position="52"/>
    </location>
    <ligand>
        <name>Ca(2+)</name>
        <dbReference type="ChEBI" id="CHEBI:29108"/>
    </ligand>
</feature>
<dbReference type="GO" id="GO:0006633">
    <property type="term" value="P:fatty acid biosynthetic process"/>
    <property type="evidence" value="ECO:0007669"/>
    <property type="project" value="TreeGrafter"/>
</dbReference>
<dbReference type="InterPro" id="IPR001211">
    <property type="entry name" value="PLA2"/>
</dbReference>
<sequence>MKLLTLAALLIVVTAVGGASMKAVWQFGNMISCLIPNITPSIRFNKYGCYCGMGGKGTPVDELDRCCQTHDNCWGEAVNSGLCTSFLPILGSPYVKWYTYSCSESGITCSSENDPCKDFVCNCDRAAAMCFAKAPYNKEYLNLDRDKYCGK</sequence>
<feature type="active site" evidence="18">
    <location>
        <position position="70"/>
    </location>
</feature>
<evidence type="ECO:0000256" key="11">
    <source>
        <dbReference type="ARBA" id="ARBA00047535"/>
    </source>
</evidence>
<dbReference type="GO" id="GO:0005102">
    <property type="term" value="F:signaling receptor binding"/>
    <property type="evidence" value="ECO:0007669"/>
    <property type="project" value="UniProtKB-ARBA"/>
</dbReference>
<comment type="catalytic activity">
    <reaction evidence="16">
        <text>1-hexadecanoyl-2-(9Z-octadecenoyl)-sn-glycero-3-phosphocholine + H2O = 1-hexadecanoyl-sn-glycero-3-phosphocholine + (9Z)-octadecenoate + H(+)</text>
        <dbReference type="Rhea" id="RHEA:38779"/>
        <dbReference type="ChEBI" id="CHEBI:15377"/>
        <dbReference type="ChEBI" id="CHEBI:15378"/>
        <dbReference type="ChEBI" id="CHEBI:30823"/>
        <dbReference type="ChEBI" id="CHEBI:72998"/>
        <dbReference type="ChEBI" id="CHEBI:73001"/>
    </reaction>
    <physiologicalReaction direction="left-to-right" evidence="16">
        <dbReference type="Rhea" id="RHEA:38780"/>
    </physiologicalReaction>
</comment>
<accession>A0A7D4WZ68</accession>
<dbReference type="PRINTS" id="PR00389">
    <property type="entry name" value="PHPHLIPASEA2"/>
</dbReference>
<comment type="similarity">
    <text evidence="3 21">Belongs to the phospholipase A2 family.</text>
</comment>
<dbReference type="PROSITE" id="PS00118">
    <property type="entry name" value="PA2_HIS"/>
    <property type="match status" value="1"/>
</dbReference>
<keyword evidence="5 22" id="KW-0964">Secreted</keyword>
<evidence type="ECO:0000259" key="23">
    <source>
        <dbReference type="SMART" id="SM00085"/>
    </source>
</evidence>
<dbReference type="CDD" id="cd00125">
    <property type="entry name" value="PLA2c"/>
    <property type="match status" value="1"/>
</dbReference>
<dbReference type="PANTHER" id="PTHR11716">
    <property type="entry name" value="PHOSPHOLIPASE A2 FAMILY MEMBER"/>
    <property type="match status" value="1"/>
</dbReference>
<dbReference type="InterPro" id="IPR036444">
    <property type="entry name" value="PLipase_A2_dom_sf"/>
</dbReference>
<dbReference type="EMBL" id="MT559773">
    <property type="protein sequence ID" value="QKV49755.1"/>
    <property type="molecule type" value="mRNA"/>
</dbReference>
<evidence type="ECO:0000256" key="17">
    <source>
        <dbReference type="ARBA" id="ARBA00049039"/>
    </source>
</evidence>
<dbReference type="FunFam" id="1.20.90.10:FF:000011">
    <property type="entry name" value="Phospholipase A(2)"/>
    <property type="match status" value="1"/>
</dbReference>
<feature type="binding site" evidence="19">
    <location>
        <position position="54"/>
    </location>
    <ligand>
        <name>Ca(2+)</name>
        <dbReference type="ChEBI" id="CHEBI:29108"/>
    </ligand>
</feature>
<feature type="disulfide bond" evidence="20">
    <location>
        <begin position="51"/>
        <end position="67"/>
    </location>
</feature>
<dbReference type="EC" id="3.1.1.4" evidence="4 22"/>
<evidence type="ECO:0000256" key="15">
    <source>
        <dbReference type="ARBA" id="ARBA00048373"/>
    </source>
</evidence>
<comment type="catalytic activity">
    <reaction evidence="12">
        <text>1-hexadecanoyl-2-(9Z-octadecenoyl)-sn-glycero-3-phospho-(1'-sn-glycerol) + H2O = 1-hexadecanoyl-sn-glycero-3-phospho-(1'-sn-glycerol) + (9Z)-octadecenoate + H(+)</text>
        <dbReference type="Rhea" id="RHEA:40919"/>
        <dbReference type="ChEBI" id="CHEBI:15377"/>
        <dbReference type="ChEBI" id="CHEBI:15378"/>
        <dbReference type="ChEBI" id="CHEBI:30823"/>
        <dbReference type="ChEBI" id="CHEBI:72841"/>
        <dbReference type="ChEBI" id="CHEBI:75158"/>
    </reaction>
    <physiologicalReaction direction="left-to-right" evidence="12">
        <dbReference type="Rhea" id="RHEA:40920"/>
    </physiologicalReaction>
</comment>
<dbReference type="SMART" id="SM00085">
    <property type="entry name" value="PA2c"/>
    <property type="match status" value="1"/>
</dbReference>
<dbReference type="GO" id="GO:0048146">
    <property type="term" value="P:positive regulation of fibroblast proliferation"/>
    <property type="evidence" value="ECO:0007669"/>
    <property type="project" value="TreeGrafter"/>
</dbReference>
<keyword evidence="7 22" id="KW-0378">Hydrolase</keyword>
<feature type="binding site" evidence="19">
    <location>
        <position position="50"/>
    </location>
    <ligand>
        <name>Ca(2+)</name>
        <dbReference type="ChEBI" id="CHEBI:29108"/>
    </ligand>
</feature>
<evidence type="ECO:0000256" key="21">
    <source>
        <dbReference type="RuleBase" id="RU003654"/>
    </source>
</evidence>
<dbReference type="GO" id="GO:0050482">
    <property type="term" value="P:arachidonate secretion"/>
    <property type="evidence" value="ECO:0007669"/>
    <property type="project" value="InterPro"/>
</dbReference>
<evidence type="ECO:0000256" key="19">
    <source>
        <dbReference type="PIRSR" id="PIRSR601211-2"/>
    </source>
</evidence>
<evidence type="ECO:0000256" key="2">
    <source>
        <dbReference type="ARBA" id="ARBA00004613"/>
    </source>
</evidence>
<keyword evidence="10 20" id="KW-1015">Disulfide bond</keyword>
<evidence type="ECO:0000256" key="3">
    <source>
        <dbReference type="ARBA" id="ARBA00007056"/>
    </source>
</evidence>
<evidence type="ECO:0000256" key="7">
    <source>
        <dbReference type="ARBA" id="ARBA00022801"/>
    </source>
</evidence>
<keyword evidence="8 19" id="KW-0106">Calcium</keyword>
<evidence type="ECO:0000256" key="8">
    <source>
        <dbReference type="ARBA" id="ARBA00022837"/>
    </source>
</evidence>
<organism evidence="24">
    <name type="scientific">Blarina brevicauda</name>
    <name type="common">Northern short-tailed shrew</name>
    <dbReference type="NCBI Taxonomy" id="9387"/>
    <lineage>
        <taxon>Eukaryota</taxon>
        <taxon>Metazoa</taxon>
        <taxon>Chordata</taxon>
        <taxon>Craniata</taxon>
        <taxon>Vertebrata</taxon>
        <taxon>Euteleostomi</taxon>
        <taxon>Mammalia</taxon>
        <taxon>Eutheria</taxon>
        <taxon>Laurasiatheria</taxon>
        <taxon>Eulipotyphla</taxon>
        <taxon>Soricidae</taxon>
        <taxon>Soricinae</taxon>
        <taxon>Blarina</taxon>
    </lineage>
</organism>
<evidence type="ECO:0000256" key="16">
    <source>
        <dbReference type="ARBA" id="ARBA00048699"/>
    </source>
</evidence>
<dbReference type="GO" id="GO:0005509">
    <property type="term" value="F:calcium ion binding"/>
    <property type="evidence" value="ECO:0007669"/>
    <property type="project" value="InterPro"/>
</dbReference>
<dbReference type="Gene3D" id="1.20.90.10">
    <property type="entry name" value="Phospholipase A2 domain"/>
    <property type="match status" value="1"/>
</dbReference>
<dbReference type="GO" id="GO:0016042">
    <property type="term" value="P:lipid catabolic process"/>
    <property type="evidence" value="ECO:0007669"/>
    <property type="project" value="InterPro"/>
</dbReference>
<feature type="disulfide bond" evidence="20">
    <location>
        <begin position="66"/>
        <end position="130"/>
    </location>
</feature>
<comment type="catalytic activity">
    <reaction evidence="17">
        <text>1-hexadecanoyl-2-(9Z,12Z-octadecadienoyl)-sn-glycero-3-phosphoethanolamine + H2O = 1-hexadecanoyl-sn-glycero-3-phosphoethanolamine + (9Z,12Z)-octadecadienoate + H(+)</text>
        <dbReference type="Rhea" id="RHEA:40815"/>
        <dbReference type="ChEBI" id="CHEBI:15377"/>
        <dbReference type="ChEBI" id="CHEBI:15378"/>
        <dbReference type="ChEBI" id="CHEBI:30245"/>
        <dbReference type="ChEBI" id="CHEBI:73004"/>
        <dbReference type="ChEBI" id="CHEBI:73008"/>
    </reaction>
    <physiologicalReaction direction="left-to-right" evidence="17">
        <dbReference type="Rhea" id="RHEA:40816"/>
    </physiologicalReaction>
</comment>
<dbReference type="PROSITE" id="PS00119">
    <property type="entry name" value="PA2_ASP"/>
    <property type="match status" value="1"/>
</dbReference>
<keyword evidence="22" id="KW-0732">Signal</keyword>
<comment type="catalytic activity">
    <reaction evidence="15">
        <text>1-hexadecanoyl-2-(5Z,8Z,11Z,14Z-eicosatetraenoyl)-sn-glycero-3-phosphocholine + H2O = 1-hexadecanoyl-sn-glycero-3-phosphocholine + (5Z,8Z,11Z,14Z)-eicosatetraenoate + H(+)</text>
        <dbReference type="Rhea" id="RHEA:40427"/>
        <dbReference type="ChEBI" id="CHEBI:15377"/>
        <dbReference type="ChEBI" id="CHEBI:15378"/>
        <dbReference type="ChEBI" id="CHEBI:32395"/>
        <dbReference type="ChEBI" id="CHEBI:72998"/>
        <dbReference type="ChEBI" id="CHEBI:73003"/>
    </reaction>
    <physiologicalReaction direction="left-to-right" evidence="15">
        <dbReference type="Rhea" id="RHEA:40428"/>
    </physiologicalReaction>
</comment>
<dbReference type="PANTHER" id="PTHR11716:SF94">
    <property type="entry name" value="PHOSPHOLIPASE A2"/>
    <property type="match status" value="1"/>
</dbReference>
<comment type="cofactor">
    <cofactor evidence="19">
        <name>Ca(2+)</name>
        <dbReference type="ChEBI" id="CHEBI:29108"/>
    </cofactor>
    <text evidence="19">Binds 1 Ca(2+) ion per subunit.</text>
</comment>
<evidence type="ECO:0000256" key="13">
    <source>
        <dbReference type="ARBA" id="ARBA00048221"/>
    </source>
</evidence>
<keyword evidence="6 19" id="KW-0479">Metal-binding</keyword>
<evidence type="ECO:0000256" key="4">
    <source>
        <dbReference type="ARBA" id="ARBA00013278"/>
    </source>
</evidence>
<dbReference type="AlphaFoldDB" id="A0A7D4WZ68"/>
<evidence type="ECO:0000256" key="18">
    <source>
        <dbReference type="PIRSR" id="PIRSR601211-1"/>
    </source>
</evidence>
<evidence type="ECO:0000256" key="22">
    <source>
        <dbReference type="RuleBase" id="RU361236"/>
    </source>
</evidence>
<name>A0A7D4WZ68_BLABR</name>
<evidence type="ECO:0000256" key="12">
    <source>
        <dbReference type="ARBA" id="ARBA00048015"/>
    </source>
</evidence>
<feature type="domain" description="Phospholipase A2-like central" evidence="23">
    <location>
        <begin position="23"/>
        <end position="150"/>
    </location>
</feature>
<dbReference type="InterPro" id="IPR016090">
    <property type="entry name" value="PLA2-like_dom"/>
</dbReference>
<feature type="disulfide bond" evidence="20">
    <location>
        <begin position="73"/>
        <end position="123"/>
    </location>
</feature>
<evidence type="ECO:0000313" key="24">
    <source>
        <dbReference type="EMBL" id="QKV49755.1"/>
    </source>
</evidence>
<keyword evidence="9 22" id="KW-0443">Lipid metabolism</keyword>
<feature type="chain" id="PRO_5028519566" description="Phospholipase A2" evidence="22">
    <location>
        <begin position="19"/>
        <end position="151"/>
    </location>
</feature>
<comment type="catalytic activity">
    <reaction evidence="1 22">
        <text>a 1,2-diacyl-sn-glycero-3-phosphocholine + H2O = a 1-acyl-sn-glycero-3-phosphocholine + a fatty acid + H(+)</text>
        <dbReference type="Rhea" id="RHEA:15801"/>
        <dbReference type="ChEBI" id="CHEBI:15377"/>
        <dbReference type="ChEBI" id="CHEBI:15378"/>
        <dbReference type="ChEBI" id="CHEBI:28868"/>
        <dbReference type="ChEBI" id="CHEBI:57643"/>
        <dbReference type="ChEBI" id="CHEBI:58168"/>
        <dbReference type="EC" id="3.1.1.4"/>
    </reaction>
</comment>
<dbReference type="InterPro" id="IPR033112">
    <property type="entry name" value="PLA2_Asp_AS"/>
</dbReference>
<evidence type="ECO:0000256" key="9">
    <source>
        <dbReference type="ARBA" id="ARBA00023098"/>
    </source>
</evidence>
<evidence type="ECO:0000256" key="14">
    <source>
        <dbReference type="ARBA" id="ARBA00048227"/>
    </source>
</evidence>
<feature type="disulfide bond" evidence="20">
    <location>
        <begin position="83"/>
        <end position="116"/>
    </location>
</feature>
<dbReference type="GO" id="GO:0005543">
    <property type="term" value="F:phospholipid binding"/>
    <property type="evidence" value="ECO:0007669"/>
    <property type="project" value="TreeGrafter"/>
</dbReference>
<feature type="active site" evidence="18">
    <location>
        <position position="124"/>
    </location>
</feature>
<evidence type="ECO:0000256" key="10">
    <source>
        <dbReference type="ARBA" id="ARBA00023157"/>
    </source>
</evidence>
<reference evidence="24" key="1">
    <citation type="journal article" date="2020" name="Genome Biol. Evol.">
        <title>A Comprehensive Multi-Omic Approach Reveals a Relatively Simple Venom in a Diet Generalist, the Northern Short-Tailed Shrew, Blarina brevicauda.</title>
        <authorList>
            <person name="Hanf Z.R."/>
            <person name="Chavez A.S."/>
        </authorList>
    </citation>
    <scope>NUCLEOTIDE SEQUENCE</scope>
    <source>
        <tissue evidence="24">Submaxillary gland</tissue>
    </source>
</reference>
<evidence type="ECO:0000256" key="20">
    <source>
        <dbReference type="PIRSR" id="PIRSR601211-3"/>
    </source>
</evidence>
<comment type="catalytic activity">
    <reaction evidence="14">
        <text>1,2-dihexadecanoyl-sn-glycero-3-phosphocholine + H2O = 1-hexadecanoyl-sn-glycero-3-phosphocholine + hexadecanoate + H(+)</text>
        <dbReference type="Rhea" id="RHEA:41223"/>
        <dbReference type="ChEBI" id="CHEBI:7896"/>
        <dbReference type="ChEBI" id="CHEBI:15377"/>
        <dbReference type="ChEBI" id="CHEBI:15378"/>
        <dbReference type="ChEBI" id="CHEBI:72998"/>
        <dbReference type="ChEBI" id="CHEBI:72999"/>
    </reaction>
    <physiologicalReaction direction="left-to-right" evidence="14">
        <dbReference type="Rhea" id="RHEA:41224"/>
    </physiologicalReaction>
</comment>
<comment type="catalytic activity">
    <reaction evidence="11">
        <text>N,1-dihexadecanoyl-2-(9Z,12Z-octadecadienoyl)-sn-glycero-3-phosphoethanolamine + H2O = N,1-dihexadecanoyl-sn-glycero-3-phosphoethanolamine + (9Z,12Z)-octadecadienoate + H(+)</text>
        <dbReference type="Rhea" id="RHEA:56424"/>
        <dbReference type="ChEBI" id="CHEBI:15377"/>
        <dbReference type="ChEBI" id="CHEBI:15378"/>
        <dbReference type="ChEBI" id="CHEBI:30245"/>
        <dbReference type="ChEBI" id="CHEBI:85334"/>
        <dbReference type="ChEBI" id="CHEBI:85335"/>
    </reaction>
    <physiologicalReaction direction="left-to-right" evidence="11">
        <dbReference type="Rhea" id="RHEA:56425"/>
    </physiologicalReaction>
</comment>
<evidence type="ECO:0000256" key="6">
    <source>
        <dbReference type="ARBA" id="ARBA00022723"/>
    </source>
</evidence>
<dbReference type="SUPFAM" id="SSF48619">
    <property type="entry name" value="Phospholipase A2, PLA2"/>
    <property type="match status" value="1"/>
</dbReference>
<dbReference type="InterPro" id="IPR033113">
    <property type="entry name" value="PLA2_histidine"/>
</dbReference>
<evidence type="ECO:0000256" key="1">
    <source>
        <dbReference type="ARBA" id="ARBA00001604"/>
    </source>
</evidence>
<comment type="catalytic activity">
    <reaction evidence="13">
        <text>N-hexadecanoyl-1,2-di-(9Z-octadecenoyl)-sn-glycero-3-phosphoethanolamine + H2O = N-hexadecanoyl-1-(9Z-octadecenoyl)-sn-glycero-3-phosphoethanolamine + (9Z)-octadecenoate + H(+)</text>
        <dbReference type="Rhea" id="RHEA:45424"/>
        <dbReference type="ChEBI" id="CHEBI:15377"/>
        <dbReference type="ChEBI" id="CHEBI:15378"/>
        <dbReference type="ChEBI" id="CHEBI:30823"/>
        <dbReference type="ChEBI" id="CHEBI:78097"/>
        <dbReference type="ChEBI" id="CHEBI:85217"/>
    </reaction>
    <physiologicalReaction direction="left-to-right" evidence="13">
        <dbReference type="Rhea" id="RHEA:45425"/>
    </physiologicalReaction>
</comment>
<evidence type="ECO:0000256" key="5">
    <source>
        <dbReference type="ARBA" id="ARBA00022525"/>
    </source>
</evidence>
<proteinExistence type="evidence at transcript level"/>
<dbReference type="Pfam" id="PF00068">
    <property type="entry name" value="Phospholip_A2_1"/>
    <property type="match status" value="1"/>
</dbReference>